<feature type="region of interest" description="Disordered" evidence="1">
    <location>
        <begin position="714"/>
        <end position="760"/>
    </location>
</feature>
<feature type="compositionally biased region" description="Polar residues" evidence="1">
    <location>
        <begin position="256"/>
        <end position="271"/>
    </location>
</feature>
<name>A0A5J5BMC8_9ASTE</name>
<feature type="compositionally biased region" description="Basic and acidic residues" evidence="1">
    <location>
        <begin position="127"/>
        <end position="141"/>
    </location>
</feature>
<feature type="region of interest" description="Disordered" evidence="1">
    <location>
        <begin position="65"/>
        <end position="185"/>
    </location>
</feature>
<dbReference type="EMBL" id="CM018034">
    <property type="protein sequence ID" value="KAA8543796.1"/>
    <property type="molecule type" value="Genomic_DNA"/>
</dbReference>
<feature type="compositionally biased region" description="Low complexity" evidence="1">
    <location>
        <begin position="1"/>
        <end position="17"/>
    </location>
</feature>
<dbReference type="AlphaFoldDB" id="A0A5J5BMC8"/>
<reference evidence="2 3" key="1">
    <citation type="submission" date="2019-09" db="EMBL/GenBank/DDBJ databases">
        <title>A chromosome-level genome assembly of the Chinese tupelo Nyssa sinensis.</title>
        <authorList>
            <person name="Yang X."/>
            <person name="Kang M."/>
            <person name="Yang Y."/>
            <person name="Xiong H."/>
            <person name="Wang M."/>
            <person name="Zhang Z."/>
            <person name="Wang Z."/>
            <person name="Wu H."/>
            <person name="Ma T."/>
            <person name="Liu J."/>
            <person name="Xi Z."/>
        </authorList>
    </citation>
    <scope>NUCLEOTIDE SEQUENCE [LARGE SCALE GENOMIC DNA]</scope>
    <source>
        <strain evidence="2">J267</strain>
        <tissue evidence="2">Leaf</tissue>
    </source>
</reference>
<evidence type="ECO:0000313" key="3">
    <source>
        <dbReference type="Proteomes" id="UP000325577"/>
    </source>
</evidence>
<feature type="compositionally biased region" description="Polar residues" evidence="1">
    <location>
        <begin position="510"/>
        <end position="519"/>
    </location>
</feature>
<keyword evidence="3" id="KW-1185">Reference proteome</keyword>
<feature type="compositionally biased region" description="Low complexity" evidence="1">
    <location>
        <begin position="462"/>
        <end position="478"/>
    </location>
</feature>
<feature type="region of interest" description="Disordered" evidence="1">
    <location>
        <begin position="338"/>
        <end position="364"/>
    </location>
</feature>
<feature type="region of interest" description="Disordered" evidence="1">
    <location>
        <begin position="197"/>
        <end position="323"/>
    </location>
</feature>
<feature type="compositionally biased region" description="Basic and acidic residues" evidence="1">
    <location>
        <begin position="220"/>
        <end position="230"/>
    </location>
</feature>
<protein>
    <submittedName>
        <fullName evidence="2">Uncharacterized protein</fullName>
    </submittedName>
</protein>
<dbReference type="PANTHER" id="PTHR37393:SF1">
    <property type="entry name" value="AT-RICH INTERACTIVE DOMAIN-CONTAINING PROTEIN 1A-LIKE"/>
    <property type="match status" value="1"/>
</dbReference>
<feature type="compositionally biased region" description="Basic and acidic residues" evidence="1">
    <location>
        <begin position="197"/>
        <end position="210"/>
    </location>
</feature>
<proteinExistence type="predicted"/>
<feature type="compositionally biased region" description="Basic and acidic residues" evidence="1">
    <location>
        <begin position="170"/>
        <end position="180"/>
    </location>
</feature>
<organism evidence="2 3">
    <name type="scientific">Nyssa sinensis</name>
    <dbReference type="NCBI Taxonomy" id="561372"/>
    <lineage>
        <taxon>Eukaryota</taxon>
        <taxon>Viridiplantae</taxon>
        <taxon>Streptophyta</taxon>
        <taxon>Embryophyta</taxon>
        <taxon>Tracheophyta</taxon>
        <taxon>Spermatophyta</taxon>
        <taxon>Magnoliopsida</taxon>
        <taxon>eudicotyledons</taxon>
        <taxon>Gunneridae</taxon>
        <taxon>Pentapetalae</taxon>
        <taxon>asterids</taxon>
        <taxon>Cornales</taxon>
        <taxon>Nyssaceae</taxon>
        <taxon>Nyssa</taxon>
    </lineage>
</organism>
<evidence type="ECO:0000256" key="1">
    <source>
        <dbReference type="SAM" id="MobiDB-lite"/>
    </source>
</evidence>
<feature type="compositionally biased region" description="Polar residues" evidence="1">
    <location>
        <begin position="285"/>
        <end position="294"/>
    </location>
</feature>
<feature type="region of interest" description="Disordered" evidence="1">
    <location>
        <begin position="510"/>
        <end position="584"/>
    </location>
</feature>
<gene>
    <name evidence="2" type="ORF">F0562_022027</name>
</gene>
<accession>A0A5J5BMC8</accession>
<evidence type="ECO:0000313" key="2">
    <source>
        <dbReference type="EMBL" id="KAA8543796.1"/>
    </source>
</evidence>
<dbReference type="Proteomes" id="UP000325577">
    <property type="component" value="Linkage Group LG11"/>
</dbReference>
<feature type="region of interest" description="Disordered" evidence="1">
    <location>
        <begin position="445"/>
        <end position="478"/>
    </location>
</feature>
<feature type="compositionally biased region" description="Polar residues" evidence="1">
    <location>
        <begin position="65"/>
        <end position="77"/>
    </location>
</feature>
<dbReference type="PANTHER" id="PTHR37393">
    <property type="entry name" value="AT-RICH INTERACTIVE DOMAIN-CONTAINING PROTEIN 1A-LIKE"/>
    <property type="match status" value="1"/>
</dbReference>
<sequence length="804" mass="86309">MQPLQKPFPQQYLQQQQPPFPGKTSVLVQNQLHRQLPMQSQLCPQVPPHSVQQNSHAYLQPQQNVAHGMQPHQSQNYVGRPMIPNHAGHSHPFPQSPRAAQVRPMQLAANQPSAEARTLKSGTGVKSMDDGQKLVGGDRDTSQVGTLAKDTDCVSQTAENGSAEPAIKPMMKDGTKHDLEPSPGGKSVEIVAEEQKDANDVPKQEDHFSVDDSSLQQAKSFKEQRGKLPKDAVVPVSTGTNKGSQALPAASAHIPDSSTPDVTPQGNSRTPLTGRDPSQHGYQERNLSQSQFTPQGPGVDEFRGFPPHGPVQGKGFGHPAPVADQGRHQQLLMQYGPSSHQQRPFAPSMLQPVPPPGPPHQAQVPRRPPILLRPQGLGNLPLAGQPLNSPEHIQPPVKQPYGSLHPEVLLSGIPGPGSTLSFGRGPSHLGPSQRSFELLSSASQGHYNQGHAPLSHAGLPRVSQGEPPVGGVPQGAVPSVSSDLHSGIMGRAQLHDPESQFGQHRHINPTETESFSNLGSHHFDARKPDPQLPETSESGPFGPPPGFESNVMRMNGPPGLDSISAPGLQDERSRPLSGDHFPMEPARRLDRGEFEDLKQFPRHSHLDTDPAPKFGSNFSTSTPIDRGACGFIADVASRPLDKAPLGLNYDAGLKLEPGAGGVPSRFLPPYLPADTLHPNDAGEKTYMAGLDDNVGRADISRNHPDFRDAIARFGQHPRSPGGEKLGLPTRGVGGLSGVPRNQSGLDDVDGRESHPFGQGPISFSLPSDPVGNSFHESRLPALPSHLRRGELDGQDILPRHLWRG</sequence>
<feature type="region of interest" description="Disordered" evidence="1">
    <location>
        <begin position="1"/>
        <end position="22"/>
    </location>
</feature>
<dbReference type="OrthoDB" id="9049620at2759"/>